<feature type="non-terminal residue" evidence="2">
    <location>
        <position position="1"/>
    </location>
</feature>
<feature type="transmembrane region" description="Helical" evidence="1">
    <location>
        <begin position="12"/>
        <end position="31"/>
    </location>
</feature>
<keyword evidence="1" id="KW-0472">Membrane</keyword>
<sequence length="107" mass="12010">SSWILLPQLCEILKISTLTSSVLVATTLLAAPPSTCKLSFKISTLPICVNAAQLSHIMLLLFPSTIFIRVVARFFQERFLDFFMPSLAHLDYISLLFWCAFVAPLVF</sequence>
<evidence type="ECO:0000313" key="2">
    <source>
        <dbReference type="EMBL" id="WVZ25642.1"/>
    </source>
</evidence>
<dbReference type="AlphaFoldDB" id="A0AAQ3PFH5"/>
<feature type="transmembrane region" description="Helical" evidence="1">
    <location>
        <begin position="51"/>
        <end position="75"/>
    </location>
</feature>
<feature type="transmembrane region" description="Helical" evidence="1">
    <location>
        <begin position="87"/>
        <end position="106"/>
    </location>
</feature>
<keyword evidence="1" id="KW-0812">Transmembrane</keyword>
<proteinExistence type="predicted"/>
<dbReference type="EMBL" id="CP144700">
    <property type="protein sequence ID" value="WVZ25642.1"/>
    <property type="molecule type" value="Genomic_DNA"/>
</dbReference>
<dbReference type="Proteomes" id="UP001374535">
    <property type="component" value="Chromosome 1"/>
</dbReference>
<organism evidence="2 3">
    <name type="scientific">Vigna mungo</name>
    <name type="common">Black gram</name>
    <name type="synonym">Phaseolus mungo</name>
    <dbReference type="NCBI Taxonomy" id="3915"/>
    <lineage>
        <taxon>Eukaryota</taxon>
        <taxon>Viridiplantae</taxon>
        <taxon>Streptophyta</taxon>
        <taxon>Embryophyta</taxon>
        <taxon>Tracheophyta</taxon>
        <taxon>Spermatophyta</taxon>
        <taxon>Magnoliopsida</taxon>
        <taxon>eudicotyledons</taxon>
        <taxon>Gunneridae</taxon>
        <taxon>Pentapetalae</taxon>
        <taxon>rosids</taxon>
        <taxon>fabids</taxon>
        <taxon>Fabales</taxon>
        <taxon>Fabaceae</taxon>
        <taxon>Papilionoideae</taxon>
        <taxon>50 kb inversion clade</taxon>
        <taxon>NPAAA clade</taxon>
        <taxon>indigoferoid/millettioid clade</taxon>
        <taxon>Phaseoleae</taxon>
        <taxon>Vigna</taxon>
    </lineage>
</organism>
<keyword evidence="1" id="KW-1133">Transmembrane helix</keyword>
<evidence type="ECO:0000256" key="1">
    <source>
        <dbReference type="SAM" id="Phobius"/>
    </source>
</evidence>
<keyword evidence="3" id="KW-1185">Reference proteome</keyword>
<name>A0AAQ3PFH5_VIGMU</name>
<accession>A0AAQ3PFH5</accession>
<protein>
    <submittedName>
        <fullName evidence="2">Uncharacterized protein</fullName>
    </submittedName>
</protein>
<evidence type="ECO:0000313" key="3">
    <source>
        <dbReference type="Proteomes" id="UP001374535"/>
    </source>
</evidence>
<gene>
    <name evidence="2" type="ORF">V8G54_004186</name>
</gene>
<reference evidence="2 3" key="1">
    <citation type="journal article" date="2023" name="Life. Sci Alliance">
        <title>Evolutionary insights into 3D genome organization and epigenetic landscape of Vigna mungo.</title>
        <authorList>
            <person name="Junaid A."/>
            <person name="Singh B."/>
            <person name="Bhatia S."/>
        </authorList>
    </citation>
    <scope>NUCLEOTIDE SEQUENCE [LARGE SCALE GENOMIC DNA]</scope>
    <source>
        <strain evidence="2">Urdbean</strain>
    </source>
</reference>